<proteinExistence type="predicted"/>
<keyword evidence="1" id="KW-0732">Signal</keyword>
<dbReference type="AlphaFoldDB" id="A0A7C1GYG7"/>
<dbReference type="InterPro" id="IPR051043">
    <property type="entry name" value="Sulfatase_Mod_Factor_Kinase"/>
</dbReference>
<evidence type="ECO:0000313" key="3">
    <source>
        <dbReference type="EMBL" id="HDP76644.1"/>
    </source>
</evidence>
<evidence type="ECO:0000256" key="1">
    <source>
        <dbReference type="SAM" id="SignalP"/>
    </source>
</evidence>
<organism evidence="3">
    <name type="scientific">Mesotoga infera</name>
    <dbReference type="NCBI Taxonomy" id="1236046"/>
    <lineage>
        <taxon>Bacteria</taxon>
        <taxon>Thermotogati</taxon>
        <taxon>Thermotogota</taxon>
        <taxon>Thermotogae</taxon>
        <taxon>Kosmotogales</taxon>
        <taxon>Kosmotogaceae</taxon>
        <taxon>Mesotoga</taxon>
    </lineage>
</organism>
<gene>
    <name evidence="3" type="ORF">ENN47_00365</name>
</gene>
<protein>
    <submittedName>
        <fullName evidence="3">Formylglycine-generating enzyme family protein</fullName>
    </submittedName>
</protein>
<dbReference type="PANTHER" id="PTHR23150">
    <property type="entry name" value="SULFATASE MODIFYING FACTOR 1, 2"/>
    <property type="match status" value="1"/>
</dbReference>
<dbReference type="EMBL" id="DSBT01000013">
    <property type="protein sequence ID" value="HDP76644.1"/>
    <property type="molecule type" value="Genomic_DNA"/>
</dbReference>
<evidence type="ECO:0000259" key="2">
    <source>
        <dbReference type="Pfam" id="PF03781"/>
    </source>
</evidence>
<sequence>MRRLLSLIAIFLLVSSLFASAPEQILVNGGSFLMGTTWREEGVDIEPVRQINLNYDYYIGKFEVTFDQYDFFSAETGRKLQEDAGWGRGSRPVINVSWWDAIDYCNWLSLKEGLPLAYDFEGNLLDGTGNKTSDPSEVEGYRLPTDAEWEFAARGGSLSKGYTRSGGNSVDSVAWYKSNSGNMTHPVGTKAPNELGIYDMSGNVWEWVSDYHINYSVSEEINPYTDTFSAYRVKRGGSWIDCPVGVSIDVRSKGLPDHTITNLGFRICRTKP</sequence>
<dbReference type="Proteomes" id="UP000886198">
    <property type="component" value="Unassembled WGS sequence"/>
</dbReference>
<feature type="domain" description="Sulfatase-modifying factor enzyme-like" evidence="2">
    <location>
        <begin position="21"/>
        <end position="268"/>
    </location>
</feature>
<feature type="signal peptide" evidence="1">
    <location>
        <begin position="1"/>
        <end position="21"/>
    </location>
</feature>
<dbReference type="InterPro" id="IPR005532">
    <property type="entry name" value="SUMF_dom"/>
</dbReference>
<dbReference type="InterPro" id="IPR042095">
    <property type="entry name" value="SUMF_sf"/>
</dbReference>
<dbReference type="Pfam" id="PF03781">
    <property type="entry name" value="FGE-sulfatase"/>
    <property type="match status" value="1"/>
</dbReference>
<dbReference type="SUPFAM" id="SSF56436">
    <property type="entry name" value="C-type lectin-like"/>
    <property type="match status" value="1"/>
</dbReference>
<reference evidence="3" key="1">
    <citation type="journal article" date="2020" name="mSystems">
        <title>Genome- and Community-Level Interaction Insights into Carbon Utilization and Element Cycling Functions of Hydrothermarchaeota in Hydrothermal Sediment.</title>
        <authorList>
            <person name="Zhou Z."/>
            <person name="Liu Y."/>
            <person name="Xu W."/>
            <person name="Pan J."/>
            <person name="Luo Z.H."/>
            <person name="Li M."/>
        </authorList>
    </citation>
    <scope>NUCLEOTIDE SEQUENCE [LARGE SCALE GENOMIC DNA]</scope>
    <source>
        <strain evidence="3">SpSt-1179</strain>
    </source>
</reference>
<dbReference type="GO" id="GO:0120147">
    <property type="term" value="F:formylglycine-generating oxidase activity"/>
    <property type="evidence" value="ECO:0007669"/>
    <property type="project" value="TreeGrafter"/>
</dbReference>
<comment type="caution">
    <text evidence="3">The sequence shown here is derived from an EMBL/GenBank/DDBJ whole genome shotgun (WGS) entry which is preliminary data.</text>
</comment>
<dbReference type="PANTHER" id="PTHR23150:SF19">
    <property type="entry name" value="FORMYLGLYCINE-GENERATING ENZYME"/>
    <property type="match status" value="1"/>
</dbReference>
<feature type="chain" id="PRO_5028317023" evidence="1">
    <location>
        <begin position="22"/>
        <end position="272"/>
    </location>
</feature>
<dbReference type="Gene3D" id="3.90.1580.10">
    <property type="entry name" value="paralog of FGE (formylglycine-generating enzyme)"/>
    <property type="match status" value="1"/>
</dbReference>
<dbReference type="InterPro" id="IPR016187">
    <property type="entry name" value="CTDL_fold"/>
</dbReference>
<name>A0A7C1GYG7_9BACT</name>
<accession>A0A7C1GYG7</accession>